<evidence type="ECO:0000313" key="2">
    <source>
        <dbReference type="EMBL" id="TQF13336.1"/>
    </source>
</evidence>
<keyword evidence="1" id="KW-0732">Signal</keyword>
<reference evidence="2 3" key="1">
    <citation type="submission" date="2019-06" db="EMBL/GenBank/DDBJ databases">
        <authorList>
            <person name="Livingstone P."/>
            <person name="Whitworth D."/>
        </authorList>
    </citation>
    <scope>NUCLEOTIDE SEQUENCE [LARGE SCALE GENOMIC DNA]</scope>
    <source>
        <strain evidence="2 3">AM401</strain>
    </source>
</reference>
<accession>A0A540WWE2</accession>
<name>A0A540WWE2_9BACT</name>
<protein>
    <recommendedName>
        <fullName evidence="4">Lipoprotein</fullName>
    </recommendedName>
</protein>
<evidence type="ECO:0000313" key="3">
    <source>
        <dbReference type="Proteomes" id="UP000315369"/>
    </source>
</evidence>
<dbReference type="AlphaFoldDB" id="A0A540WWE2"/>
<feature type="chain" id="PRO_5022009872" description="Lipoprotein" evidence="1">
    <location>
        <begin position="23"/>
        <end position="102"/>
    </location>
</feature>
<dbReference type="Proteomes" id="UP000315369">
    <property type="component" value="Unassembled WGS sequence"/>
</dbReference>
<gene>
    <name evidence="2" type="ORF">FJV41_24310</name>
</gene>
<keyword evidence="3" id="KW-1185">Reference proteome</keyword>
<dbReference type="EMBL" id="VIFM01000103">
    <property type="protein sequence ID" value="TQF13336.1"/>
    <property type="molecule type" value="Genomic_DNA"/>
</dbReference>
<evidence type="ECO:0008006" key="4">
    <source>
        <dbReference type="Google" id="ProtNLM"/>
    </source>
</evidence>
<proteinExistence type="predicted"/>
<feature type="signal peptide" evidence="1">
    <location>
        <begin position="1"/>
        <end position="22"/>
    </location>
</feature>
<evidence type="ECO:0000256" key="1">
    <source>
        <dbReference type="SAM" id="SignalP"/>
    </source>
</evidence>
<sequence length="102" mass="10527">MIRNLLAVSTLLCLTGCTTIGATNYAVPKERATECKQICTDLDMELGAVVVIRSSAGCVCQPRPAEGSPTGAGAAAAGSAAIQVIEEEQNSGTYAQQHQSTR</sequence>
<comment type="caution">
    <text evidence="2">The sequence shown here is derived from an EMBL/GenBank/DDBJ whole genome shotgun (WGS) entry which is preliminary data.</text>
</comment>
<organism evidence="2 3">
    <name type="scientific">Myxococcus llanfairpwllgwyngyllgogerychwyrndrobwllllantysiliogogogochensis</name>
    <dbReference type="NCBI Taxonomy" id="2590453"/>
    <lineage>
        <taxon>Bacteria</taxon>
        <taxon>Pseudomonadati</taxon>
        <taxon>Myxococcota</taxon>
        <taxon>Myxococcia</taxon>
        <taxon>Myxococcales</taxon>
        <taxon>Cystobacterineae</taxon>
        <taxon>Myxococcaceae</taxon>
        <taxon>Myxococcus</taxon>
    </lineage>
</organism>
<dbReference type="RefSeq" id="WP_141644929.1">
    <property type="nucleotide sequence ID" value="NZ_VIFM01000103.1"/>
</dbReference>
<dbReference type="OrthoDB" id="5383494at2"/>